<keyword evidence="4" id="KW-1185">Reference proteome</keyword>
<keyword evidence="1" id="KW-0732">Signal</keyword>
<evidence type="ECO:0000313" key="3">
    <source>
        <dbReference type="EMBL" id="GAA1973777.1"/>
    </source>
</evidence>
<reference evidence="3 4" key="1">
    <citation type="journal article" date="2019" name="Int. J. Syst. Evol. Microbiol.">
        <title>The Global Catalogue of Microorganisms (GCM) 10K type strain sequencing project: providing services to taxonomists for standard genome sequencing and annotation.</title>
        <authorList>
            <consortium name="The Broad Institute Genomics Platform"/>
            <consortium name="The Broad Institute Genome Sequencing Center for Infectious Disease"/>
            <person name="Wu L."/>
            <person name="Ma J."/>
        </authorList>
    </citation>
    <scope>NUCLEOTIDE SEQUENCE [LARGE SCALE GENOMIC DNA]</scope>
    <source>
        <strain evidence="3 4">JCM 14545</strain>
    </source>
</reference>
<protein>
    <recommendedName>
        <fullName evidence="2">DUF6801 domain-containing protein</fullName>
    </recommendedName>
</protein>
<dbReference type="RefSeq" id="WP_344425175.1">
    <property type="nucleotide sequence ID" value="NZ_BAAANN010000024.1"/>
</dbReference>
<name>A0ABN2RRP5_9PSEU</name>
<feature type="signal peptide" evidence="1">
    <location>
        <begin position="1"/>
        <end position="25"/>
    </location>
</feature>
<dbReference type="EMBL" id="BAAANN010000024">
    <property type="protein sequence ID" value="GAA1973777.1"/>
    <property type="molecule type" value="Genomic_DNA"/>
</dbReference>
<feature type="domain" description="DUF6801" evidence="2">
    <location>
        <begin position="38"/>
        <end position="192"/>
    </location>
</feature>
<gene>
    <name evidence="3" type="ORF">GCM10009754_55990</name>
</gene>
<feature type="chain" id="PRO_5047359804" description="DUF6801 domain-containing protein" evidence="1">
    <location>
        <begin position="26"/>
        <end position="363"/>
    </location>
</feature>
<proteinExistence type="predicted"/>
<organism evidence="3 4">
    <name type="scientific">Amycolatopsis minnesotensis</name>
    <dbReference type="NCBI Taxonomy" id="337894"/>
    <lineage>
        <taxon>Bacteria</taxon>
        <taxon>Bacillati</taxon>
        <taxon>Actinomycetota</taxon>
        <taxon>Actinomycetes</taxon>
        <taxon>Pseudonocardiales</taxon>
        <taxon>Pseudonocardiaceae</taxon>
        <taxon>Amycolatopsis</taxon>
    </lineage>
</organism>
<sequence>MKTRFLFMVAAATLAAVGFALTATAAPAKPVPVDKKLSFTCPFPLIGLQKLDVEVKASFEVPDAVGGAFSTSDLAIAVTVPDKAARGLNLVDAATIEGTAKAGVTLTNGDGKPLPLQLPLTVAKTDIPKTGTFTTNATGAVPTVNLPKPGKTTLVIGDFTTRLTPKKADGSFTGIGAFTSDCTLDAGQDPVLLSFDLGGQPPGGGAHDFKVSGRTELKSLGSTAPFTGKAAITEDNGAFTGTFAIDPMTVDFRLFGFLPGTASARITQHGPATGDRTAAHLGFTVGLPAISVLGLPVSGDPACAAETPVKADLVAAEGFDPATGGTLNGTYSLPAVANCGAFTGYVSTLTKSDGNTLSFTLAA</sequence>
<evidence type="ECO:0000259" key="2">
    <source>
        <dbReference type="Pfam" id="PF20611"/>
    </source>
</evidence>
<dbReference type="Pfam" id="PF20611">
    <property type="entry name" value="DUF6801"/>
    <property type="match status" value="1"/>
</dbReference>
<dbReference type="Proteomes" id="UP001501116">
    <property type="component" value="Unassembled WGS sequence"/>
</dbReference>
<comment type="caution">
    <text evidence="3">The sequence shown here is derived from an EMBL/GenBank/DDBJ whole genome shotgun (WGS) entry which is preliminary data.</text>
</comment>
<accession>A0ABN2RRP5</accession>
<dbReference type="InterPro" id="IPR046542">
    <property type="entry name" value="DUF6801"/>
</dbReference>
<evidence type="ECO:0000313" key="4">
    <source>
        <dbReference type="Proteomes" id="UP001501116"/>
    </source>
</evidence>
<evidence type="ECO:0000256" key="1">
    <source>
        <dbReference type="SAM" id="SignalP"/>
    </source>
</evidence>